<protein>
    <submittedName>
        <fullName evidence="1">Uncharacterized protein</fullName>
    </submittedName>
</protein>
<reference evidence="1" key="1">
    <citation type="submission" date="2014-09" db="EMBL/GenBank/DDBJ databases">
        <authorList>
            <person name="Magalhaes I.L.F."/>
            <person name="Oliveira U."/>
            <person name="Santos F.R."/>
            <person name="Vidigal T.H.D.A."/>
            <person name="Brescovit A.D."/>
            <person name="Santos A.J."/>
        </authorList>
    </citation>
    <scope>NUCLEOTIDE SEQUENCE</scope>
    <source>
        <tissue evidence="1">Shoot tissue taken approximately 20 cm above the soil surface</tissue>
    </source>
</reference>
<reference evidence="1" key="2">
    <citation type="journal article" date="2015" name="Data Brief">
        <title>Shoot transcriptome of the giant reed, Arundo donax.</title>
        <authorList>
            <person name="Barrero R.A."/>
            <person name="Guerrero F.D."/>
            <person name="Moolhuijzen P."/>
            <person name="Goolsby J.A."/>
            <person name="Tidwell J."/>
            <person name="Bellgard S.E."/>
            <person name="Bellgard M.I."/>
        </authorList>
    </citation>
    <scope>NUCLEOTIDE SEQUENCE</scope>
    <source>
        <tissue evidence="1">Shoot tissue taken approximately 20 cm above the soil surface</tissue>
    </source>
</reference>
<proteinExistence type="predicted"/>
<dbReference type="EMBL" id="GBRH01191569">
    <property type="protein sequence ID" value="JAE06327.1"/>
    <property type="molecule type" value="Transcribed_RNA"/>
</dbReference>
<organism evidence="1">
    <name type="scientific">Arundo donax</name>
    <name type="common">Giant reed</name>
    <name type="synonym">Donax arundinaceus</name>
    <dbReference type="NCBI Taxonomy" id="35708"/>
    <lineage>
        <taxon>Eukaryota</taxon>
        <taxon>Viridiplantae</taxon>
        <taxon>Streptophyta</taxon>
        <taxon>Embryophyta</taxon>
        <taxon>Tracheophyta</taxon>
        <taxon>Spermatophyta</taxon>
        <taxon>Magnoliopsida</taxon>
        <taxon>Liliopsida</taxon>
        <taxon>Poales</taxon>
        <taxon>Poaceae</taxon>
        <taxon>PACMAD clade</taxon>
        <taxon>Arundinoideae</taxon>
        <taxon>Arundineae</taxon>
        <taxon>Arundo</taxon>
    </lineage>
</organism>
<name>A0A0A9F1V8_ARUDO</name>
<accession>A0A0A9F1V8</accession>
<dbReference type="AlphaFoldDB" id="A0A0A9F1V8"/>
<sequence length="82" mass="9635">MKSICQLMFRLKCVTRHLILPSSFVQAYSDVFTFVDIALRHTQKCLLFVDIALRHPSYFLLLQSIPGFKMLRKLQTFLLETL</sequence>
<evidence type="ECO:0000313" key="1">
    <source>
        <dbReference type="EMBL" id="JAE06327.1"/>
    </source>
</evidence>